<dbReference type="PANTHER" id="PTHR11875">
    <property type="entry name" value="TESTIS-SPECIFIC Y-ENCODED PROTEIN"/>
    <property type="match status" value="1"/>
</dbReference>
<evidence type="ECO:0000313" key="4">
    <source>
        <dbReference type="EMBL" id="KAK7468662.1"/>
    </source>
</evidence>
<gene>
    <name evidence="4" type="ORF">VKT23_003166</name>
</gene>
<comment type="similarity">
    <text evidence="1 2">Belongs to the nucleosome assembly protein (NAP) family.</text>
</comment>
<sequence length="266" mass="30609">MAKGTKRASPGTEDEKNPLAVELSEEDATKLAAARKDIQKTELLLERQAQKQLLPVYEKRREIVKSISKFWPVALMNHGMFSFHVQHNADQLALSYLEDLWIARDEKEPRCFTIEFHFKENPHFTDKVLKKEYAYVPPPAAANETPDADGITESMLDFSWERDVKASKISINWKDAERALTKQFPRESGEEEDEPADSGSFFNFFEHEEDPYEIGLNIANEVFPEAIEYFLGEMGGELDDESDEDDDDDEADEIDLEKPKTKKRKV</sequence>
<evidence type="ECO:0000256" key="3">
    <source>
        <dbReference type="SAM" id="MobiDB-lite"/>
    </source>
</evidence>
<evidence type="ECO:0000256" key="2">
    <source>
        <dbReference type="RuleBase" id="RU003876"/>
    </source>
</evidence>
<proteinExistence type="inferred from homology"/>
<accession>A0ABR1K2R6</accession>
<protein>
    <recommendedName>
        <fullName evidence="6">Protein SET</fullName>
    </recommendedName>
</protein>
<dbReference type="EMBL" id="JBANRG010000003">
    <property type="protein sequence ID" value="KAK7468662.1"/>
    <property type="molecule type" value="Genomic_DNA"/>
</dbReference>
<feature type="compositionally biased region" description="Acidic residues" evidence="3">
    <location>
        <begin position="236"/>
        <end position="255"/>
    </location>
</feature>
<name>A0ABR1K2R6_9AGAR</name>
<organism evidence="4 5">
    <name type="scientific">Marasmiellus scandens</name>
    <dbReference type="NCBI Taxonomy" id="2682957"/>
    <lineage>
        <taxon>Eukaryota</taxon>
        <taxon>Fungi</taxon>
        <taxon>Dikarya</taxon>
        <taxon>Basidiomycota</taxon>
        <taxon>Agaricomycotina</taxon>
        <taxon>Agaricomycetes</taxon>
        <taxon>Agaricomycetidae</taxon>
        <taxon>Agaricales</taxon>
        <taxon>Marasmiineae</taxon>
        <taxon>Omphalotaceae</taxon>
        <taxon>Marasmiellus</taxon>
    </lineage>
</organism>
<evidence type="ECO:0000256" key="1">
    <source>
        <dbReference type="ARBA" id="ARBA00009947"/>
    </source>
</evidence>
<evidence type="ECO:0008006" key="6">
    <source>
        <dbReference type="Google" id="ProtNLM"/>
    </source>
</evidence>
<dbReference type="InterPro" id="IPR037231">
    <property type="entry name" value="NAP-like_sf"/>
</dbReference>
<comment type="caution">
    <text evidence="4">The sequence shown here is derived from an EMBL/GenBank/DDBJ whole genome shotgun (WGS) entry which is preliminary data.</text>
</comment>
<dbReference type="Gene3D" id="3.30.1120.90">
    <property type="entry name" value="Nucleosome assembly protein"/>
    <property type="match status" value="1"/>
</dbReference>
<feature type="region of interest" description="Disordered" evidence="3">
    <location>
        <begin position="232"/>
        <end position="266"/>
    </location>
</feature>
<feature type="region of interest" description="Disordered" evidence="3">
    <location>
        <begin position="1"/>
        <end position="22"/>
    </location>
</feature>
<keyword evidence="5" id="KW-1185">Reference proteome</keyword>
<dbReference type="Proteomes" id="UP001498398">
    <property type="component" value="Unassembled WGS sequence"/>
</dbReference>
<dbReference type="SUPFAM" id="SSF143113">
    <property type="entry name" value="NAP-like"/>
    <property type="match status" value="1"/>
</dbReference>
<dbReference type="InterPro" id="IPR002164">
    <property type="entry name" value="NAP_family"/>
</dbReference>
<evidence type="ECO:0000313" key="5">
    <source>
        <dbReference type="Proteomes" id="UP001498398"/>
    </source>
</evidence>
<reference evidence="4 5" key="1">
    <citation type="submission" date="2024-01" db="EMBL/GenBank/DDBJ databases">
        <title>A draft genome for the cacao thread blight pathogen Marasmiellus scandens.</title>
        <authorList>
            <person name="Baruah I.K."/>
            <person name="Leung J."/>
            <person name="Bukari Y."/>
            <person name="Amoako-Attah I."/>
            <person name="Meinhardt L.W."/>
            <person name="Bailey B.A."/>
            <person name="Cohen S.P."/>
        </authorList>
    </citation>
    <scope>NUCLEOTIDE SEQUENCE [LARGE SCALE GENOMIC DNA]</scope>
    <source>
        <strain evidence="4 5">GH-19</strain>
    </source>
</reference>
<dbReference type="Pfam" id="PF00956">
    <property type="entry name" value="NAP"/>
    <property type="match status" value="1"/>
</dbReference>